<keyword evidence="2" id="KW-0472">Membrane</keyword>
<gene>
    <name evidence="3" type="ORF">BHU72_03605</name>
</gene>
<evidence type="ECO:0000313" key="3">
    <source>
        <dbReference type="EMBL" id="OEH85875.1"/>
    </source>
</evidence>
<dbReference type="AlphaFoldDB" id="A0A1E5L6V1"/>
<keyword evidence="2" id="KW-0812">Transmembrane</keyword>
<feature type="coiled-coil region" evidence="1">
    <location>
        <begin position="127"/>
        <end position="154"/>
    </location>
</feature>
<organism evidence="3 4">
    <name type="scientific">Desulfuribacillus stibiiarsenatis</name>
    <dbReference type="NCBI Taxonomy" id="1390249"/>
    <lineage>
        <taxon>Bacteria</taxon>
        <taxon>Bacillati</taxon>
        <taxon>Bacillota</taxon>
        <taxon>Desulfuribacillia</taxon>
        <taxon>Desulfuribacillales</taxon>
        <taxon>Desulfuribacillaceae</taxon>
        <taxon>Desulfuribacillus</taxon>
    </lineage>
</organism>
<evidence type="ECO:0000256" key="2">
    <source>
        <dbReference type="SAM" id="Phobius"/>
    </source>
</evidence>
<keyword evidence="1" id="KW-0175">Coiled coil</keyword>
<sequence length="158" mass="18266">MNSYDTNYSYSTLGQVNDTTKREKPKNRKNITYIMLTVLFWLALVLGGMYAAKSYVESRNQIFLNQMNEIKQSNEMLTISIKEEFDTFKEEMAQVHKELTVINGELNIIKEELQLTGQSVAGSNNSKNALADRMTELDRQLVELRKQLKKLEDAARVY</sequence>
<feature type="transmembrane region" description="Helical" evidence="2">
    <location>
        <begin position="31"/>
        <end position="52"/>
    </location>
</feature>
<reference evidence="3 4" key="1">
    <citation type="submission" date="2016-09" db="EMBL/GenBank/DDBJ databases">
        <title>Desulfuribacillus arsenicus sp. nov., an obligately anaerobic, dissimilatory arsenic- and antimonate-reducing bacterium isolated from anoxic sediments.</title>
        <authorList>
            <person name="Abin C.A."/>
            <person name="Hollibaugh J.T."/>
        </authorList>
    </citation>
    <scope>NUCLEOTIDE SEQUENCE [LARGE SCALE GENOMIC DNA]</scope>
    <source>
        <strain evidence="3 4">MLFW-2</strain>
    </source>
</reference>
<dbReference type="Proteomes" id="UP000095255">
    <property type="component" value="Unassembled WGS sequence"/>
</dbReference>
<evidence type="ECO:0000313" key="4">
    <source>
        <dbReference type="Proteomes" id="UP000095255"/>
    </source>
</evidence>
<dbReference type="EMBL" id="MJAT01000012">
    <property type="protein sequence ID" value="OEH85875.1"/>
    <property type="molecule type" value="Genomic_DNA"/>
</dbReference>
<keyword evidence="4" id="KW-1185">Reference proteome</keyword>
<name>A0A1E5L6V1_9FIRM</name>
<evidence type="ECO:0000256" key="1">
    <source>
        <dbReference type="SAM" id="Coils"/>
    </source>
</evidence>
<accession>A0A1E5L6V1</accession>
<keyword evidence="2" id="KW-1133">Transmembrane helix</keyword>
<comment type="caution">
    <text evidence="3">The sequence shown here is derived from an EMBL/GenBank/DDBJ whole genome shotgun (WGS) entry which is preliminary data.</text>
</comment>
<protein>
    <submittedName>
        <fullName evidence="3">Uncharacterized protein</fullName>
    </submittedName>
</protein>
<proteinExistence type="predicted"/>
<dbReference type="RefSeq" id="WP_069701958.1">
    <property type="nucleotide sequence ID" value="NZ_MJAT01000012.1"/>
</dbReference>